<dbReference type="InterPro" id="IPR037171">
    <property type="entry name" value="NagB/RpiA_transferase-like"/>
</dbReference>
<dbReference type="AlphaFoldDB" id="A0ABD6D6Y4"/>
<dbReference type="PANTHER" id="PTHR43475:SF3">
    <property type="entry name" value="TRANSLATION INITIATION FACTOR EIF-2B SUBUNIT FAMILY PROTEIN (AFU_ORTHOLOGUE AFUA_2G14290)"/>
    <property type="match status" value="1"/>
</dbReference>
<comment type="similarity">
    <text evidence="1">Belongs to the eIF-2B alpha/beta/delta subunits family.</text>
</comment>
<dbReference type="GO" id="GO:0003743">
    <property type="term" value="F:translation initiation factor activity"/>
    <property type="evidence" value="ECO:0007669"/>
    <property type="project" value="UniProtKB-KW"/>
</dbReference>
<dbReference type="EMBL" id="JBHUDM010000001">
    <property type="protein sequence ID" value="MFD1641225.1"/>
    <property type="molecule type" value="Genomic_DNA"/>
</dbReference>
<keyword evidence="3" id="KW-1185">Reference proteome</keyword>
<dbReference type="SUPFAM" id="SSF100950">
    <property type="entry name" value="NagB/RpiA/CoA transferase-like"/>
    <property type="match status" value="1"/>
</dbReference>
<dbReference type="PANTHER" id="PTHR43475">
    <property type="entry name" value="METHYLTHIORIBOSE-1-PHOSPHATE ISOMERASE"/>
    <property type="match status" value="1"/>
</dbReference>
<dbReference type="RefSeq" id="WP_256394927.1">
    <property type="nucleotide sequence ID" value="NZ_JANHDJ010000001.1"/>
</dbReference>
<dbReference type="InterPro" id="IPR000649">
    <property type="entry name" value="IF-2B-related"/>
</dbReference>
<dbReference type="Proteomes" id="UP001597052">
    <property type="component" value="Unassembled WGS sequence"/>
</dbReference>
<accession>A0ABD6D6Y4</accession>
<keyword evidence="2" id="KW-0396">Initiation factor</keyword>
<dbReference type="Pfam" id="PF01008">
    <property type="entry name" value="IF-2B"/>
    <property type="match status" value="1"/>
</dbReference>
<protein>
    <submittedName>
        <fullName evidence="2">Translation initiation factor 2</fullName>
    </submittedName>
</protein>
<proteinExistence type="inferred from homology"/>
<sequence>MVSIGNDSKVMSEIVTAFVRNRGAVLLTQPADSEHDRWDGLSALSEGDSVTLAAQARRIVRGATGLSSLTLAYAGESFTVGEGGERTIHPVLFDTPTREIGDLEGVEAVEWVPPTAIRDRETVPGLWAAYEQVAPSPTTIAADTVHGAAALSIRALGVLRDRAAVVDEFEELVETALELQDARPSMAVLENRLNRVMSGADRSPQAVHDRAIEEIGAALDADATAAATAADRLDGPIATLSWSGTVRDALAELGEPVTVAESRPDREGIDHAESLASEGVDVTVTTDAALPAVLSDREFGAVLVGADTILPNGDIVNKVGTRMLALAADRADVPVYVVAARDKVATDDTFHSEEGPAAAVYDGEASIGVRNPIFDLTPGDHVTGVLTEDGLLDQRGISVVAAQHRSNAEWVDAL</sequence>
<name>A0ABD6D6Y4_9EURY</name>
<gene>
    <name evidence="2" type="ORF">ACFSBW_04965</name>
</gene>
<evidence type="ECO:0000256" key="1">
    <source>
        <dbReference type="RuleBase" id="RU003814"/>
    </source>
</evidence>
<organism evidence="2 3">
    <name type="scientific">Halohasta litorea</name>
    <dbReference type="NCBI Taxonomy" id="869891"/>
    <lineage>
        <taxon>Archaea</taxon>
        <taxon>Methanobacteriati</taxon>
        <taxon>Methanobacteriota</taxon>
        <taxon>Stenosarchaea group</taxon>
        <taxon>Halobacteria</taxon>
        <taxon>Halobacteriales</taxon>
        <taxon>Haloferacaceae</taxon>
        <taxon>Halohasta</taxon>
    </lineage>
</organism>
<reference evidence="2 3" key="1">
    <citation type="journal article" date="2019" name="Int. J. Syst. Evol. Microbiol.">
        <title>The Global Catalogue of Microorganisms (GCM) 10K type strain sequencing project: providing services to taxonomists for standard genome sequencing and annotation.</title>
        <authorList>
            <consortium name="The Broad Institute Genomics Platform"/>
            <consortium name="The Broad Institute Genome Sequencing Center for Infectious Disease"/>
            <person name="Wu L."/>
            <person name="Ma J."/>
        </authorList>
    </citation>
    <scope>NUCLEOTIDE SEQUENCE [LARGE SCALE GENOMIC DNA]</scope>
    <source>
        <strain evidence="2 3">CGMCC 1.10593</strain>
    </source>
</reference>
<evidence type="ECO:0000313" key="2">
    <source>
        <dbReference type="EMBL" id="MFD1641225.1"/>
    </source>
</evidence>
<comment type="caution">
    <text evidence="2">The sequence shown here is derived from an EMBL/GenBank/DDBJ whole genome shotgun (WGS) entry which is preliminary data.</text>
</comment>
<evidence type="ECO:0000313" key="3">
    <source>
        <dbReference type="Proteomes" id="UP001597052"/>
    </source>
</evidence>
<keyword evidence="2" id="KW-0648">Protein biosynthesis</keyword>
<dbReference type="InterPro" id="IPR042529">
    <property type="entry name" value="IF_2B-like_C"/>
</dbReference>
<dbReference type="Gene3D" id="3.40.50.10470">
    <property type="entry name" value="Translation initiation factor eif-2b, domain 2"/>
    <property type="match status" value="1"/>
</dbReference>